<dbReference type="Proteomes" id="UP000013548">
    <property type="component" value="Chromosome"/>
</dbReference>
<evidence type="ECO:0000313" key="1">
    <source>
        <dbReference type="EMBL" id="AGL28522.1"/>
    </source>
</evidence>
<sequence length="105" mass="10492">MRRGAGPVSTACRGNEFGCVRVIFVDTCADPPAGGLFGVVAAFAGPKPVVRAGRAAVGPGVGMVAVSDRRVTVGGAATLIAQLMKAARPRGNSRARDSIDTSAPA</sequence>
<dbReference type="AlphaFoldDB" id="R4MM15"/>
<gene>
    <name evidence="1" type="ORF">J113_21420</name>
</gene>
<protein>
    <submittedName>
        <fullName evidence="1">Uncharacterized protein</fullName>
    </submittedName>
</protein>
<name>R4MM15_MYCTX</name>
<proteinExistence type="predicted"/>
<evidence type="ECO:0000313" key="2">
    <source>
        <dbReference type="Proteomes" id="UP000013548"/>
    </source>
</evidence>
<dbReference type="EMBL" id="CP005386">
    <property type="protein sequence ID" value="AGL28522.1"/>
    <property type="molecule type" value="Genomic_DNA"/>
</dbReference>
<accession>R4MM15</accession>
<dbReference type="HOGENOM" id="CLU_2233598_0_0_11"/>
<organism evidence="1 2">
    <name type="scientific">Mycobacterium tuberculosis CAS/NITR204</name>
    <dbReference type="NCBI Taxonomy" id="1310114"/>
    <lineage>
        <taxon>Bacteria</taxon>
        <taxon>Bacillati</taxon>
        <taxon>Actinomycetota</taxon>
        <taxon>Actinomycetes</taxon>
        <taxon>Mycobacteriales</taxon>
        <taxon>Mycobacteriaceae</taxon>
        <taxon>Mycobacterium</taxon>
        <taxon>Mycobacterium tuberculosis complex</taxon>
    </lineage>
</organism>
<reference evidence="1 2" key="1">
    <citation type="journal article" date="2013" name="Genome Announc.">
        <title>Whole-Genome Sequences of Four Clinical Isolates of Mycobacterium tuberculosis from Tamil Nadu, South India.</title>
        <authorList>
            <person name="Narayanan S."/>
            <person name="Deshpande U."/>
        </authorList>
    </citation>
    <scope>NUCLEOTIDE SEQUENCE [LARGE SCALE GENOMIC DNA]</scope>
    <source>
        <strain evidence="1 2">CAS/NITR204</strain>
    </source>
</reference>
<dbReference type="BioCyc" id="MTUB1310114:G13A2-3104-MONOMER"/>
<dbReference type="KEGG" id="mtuc:J113_21420"/>